<gene>
    <name evidence="1" type="ORF">Gogos_009462</name>
</gene>
<proteinExistence type="predicted"/>
<keyword evidence="2" id="KW-1185">Reference proteome</keyword>
<reference evidence="1 2" key="1">
    <citation type="journal article" date="2019" name="Genome Biol. Evol.">
        <title>Insights into the evolution of the New World diploid cottons (Gossypium, subgenus Houzingenia) based on genome sequencing.</title>
        <authorList>
            <person name="Grover C.E."/>
            <person name="Arick M.A. 2nd"/>
            <person name="Thrash A."/>
            <person name="Conover J.L."/>
            <person name="Sanders W.S."/>
            <person name="Peterson D.G."/>
            <person name="Frelichowski J.E."/>
            <person name="Scheffler J.A."/>
            <person name="Scheffler B.E."/>
            <person name="Wendel J.F."/>
        </authorList>
    </citation>
    <scope>NUCLEOTIDE SEQUENCE [LARGE SCALE GENOMIC DNA]</scope>
    <source>
        <strain evidence="1">5</strain>
        <tissue evidence="1">Leaf</tissue>
    </source>
</reference>
<comment type="caution">
    <text evidence="1">The sequence shown here is derived from an EMBL/GenBank/DDBJ whole genome shotgun (WGS) entry which is preliminary data.</text>
</comment>
<dbReference type="EMBL" id="JABEZY010000009">
    <property type="protein sequence ID" value="MBA0746992.1"/>
    <property type="molecule type" value="Genomic_DNA"/>
</dbReference>
<dbReference type="OrthoDB" id="935705at2759"/>
<accession>A0A7J9CER7</accession>
<protein>
    <recommendedName>
        <fullName evidence="3">RNase H type-1 domain-containing protein</fullName>
    </recommendedName>
</protein>
<organism evidence="1 2">
    <name type="scientific">Gossypium gossypioides</name>
    <name type="common">Mexican cotton</name>
    <name type="synonym">Selera gossypioides</name>
    <dbReference type="NCBI Taxonomy" id="34282"/>
    <lineage>
        <taxon>Eukaryota</taxon>
        <taxon>Viridiplantae</taxon>
        <taxon>Streptophyta</taxon>
        <taxon>Embryophyta</taxon>
        <taxon>Tracheophyta</taxon>
        <taxon>Spermatophyta</taxon>
        <taxon>Magnoliopsida</taxon>
        <taxon>eudicotyledons</taxon>
        <taxon>Gunneridae</taxon>
        <taxon>Pentapetalae</taxon>
        <taxon>rosids</taxon>
        <taxon>malvids</taxon>
        <taxon>Malvales</taxon>
        <taxon>Malvaceae</taxon>
        <taxon>Malvoideae</taxon>
        <taxon>Gossypium</taxon>
    </lineage>
</organism>
<name>A0A7J9CER7_GOSGO</name>
<evidence type="ECO:0008006" key="3">
    <source>
        <dbReference type="Google" id="ProtNLM"/>
    </source>
</evidence>
<evidence type="ECO:0000313" key="2">
    <source>
        <dbReference type="Proteomes" id="UP000593579"/>
    </source>
</evidence>
<evidence type="ECO:0000313" key="1">
    <source>
        <dbReference type="EMBL" id="MBA0746992.1"/>
    </source>
</evidence>
<dbReference type="Proteomes" id="UP000593579">
    <property type="component" value="Unassembled WGS sequence"/>
</dbReference>
<dbReference type="AlphaFoldDB" id="A0A7J9CER7"/>
<sequence length="116" mass="13378">MLFHSKIRALMWARAVHEECQFLEGDWWSWPVKCRASLNMKNTIVSHWESPPTEWMKFNVVGVVLEEIAIIDRKSNGMADALAKAVYRDLLFLKPHGEVAKFIIVIVVKGCLIRIV</sequence>